<evidence type="ECO:0000313" key="2">
    <source>
        <dbReference type="Proteomes" id="UP000663844"/>
    </source>
</evidence>
<feature type="non-terminal residue" evidence="1">
    <location>
        <position position="1"/>
    </location>
</feature>
<dbReference type="AlphaFoldDB" id="A0A820LBQ6"/>
<feature type="non-terminal residue" evidence="1">
    <location>
        <position position="68"/>
    </location>
</feature>
<dbReference type="Proteomes" id="UP000663844">
    <property type="component" value="Unassembled WGS sequence"/>
</dbReference>
<gene>
    <name evidence="1" type="ORF">OXD698_LOCUS48872</name>
</gene>
<proteinExistence type="predicted"/>
<protein>
    <submittedName>
        <fullName evidence="1">Uncharacterized protein</fullName>
    </submittedName>
</protein>
<reference evidence="1" key="1">
    <citation type="submission" date="2021-02" db="EMBL/GenBank/DDBJ databases">
        <authorList>
            <person name="Nowell W R."/>
        </authorList>
    </citation>
    <scope>NUCLEOTIDE SEQUENCE</scope>
</reference>
<evidence type="ECO:0000313" key="1">
    <source>
        <dbReference type="EMBL" id="CAF4352839.1"/>
    </source>
</evidence>
<accession>A0A820LBQ6</accession>
<organism evidence="1 2">
    <name type="scientific">Adineta steineri</name>
    <dbReference type="NCBI Taxonomy" id="433720"/>
    <lineage>
        <taxon>Eukaryota</taxon>
        <taxon>Metazoa</taxon>
        <taxon>Spiralia</taxon>
        <taxon>Gnathifera</taxon>
        <taxon>Rotifera</taxon>
        <taxon>Eurotatoria</taxon>
        <taxon>Bdelloidea</taxon>
        <taxon>Adinetida</taxon>
        <taxon>Adinetidae</taxon>
        <taxon>Adineta</taxon>
    </lineage>
</organism>
<sequence length="68" mass="8043">GLEICQLKISIESNFTTVEQAILEFQPIENLDQITLQNLPSLIDQAENECMKQKRNRIKEERELENRR</sequence>
<dbReference type="EMBL" id="CAJOAZ010021119">
    <property type="protein sequence ID" value="CAF4352839.1"/>
    <property type="molecule type" value="Genomic_DNA"/>
</dbReference>
<comment type="caution">
    <text evidence="1">The sequence shown here is derived from an EMBL/GenBank/DDBJ whole genome shotgun (WGS) entry which is preliminary data.</text>
</comment>
<name>A0A820LBQ6_9BILA</name>